<keyword evidence="5" id="KW-0479">Metal-binding</keyword>
<dbReference type="AlphaFoldDB" id="F0ZQA7"/>
<evidence type="ECO:0000313" key="8">
    <source>
        <dbReference type="Proteomes" id="UP000001064"/>
    </source>
</evidence>
<dbReference type="GO" id="GO:0046081">
    <property type="term" value="P:dUTP catabolic process"/>
    <property type="evidence" value="ECO:0000318"/>
    <property type="project" value="GO_Central"/>
</dbReference>
<protein>
    <recommendedName>
        <fullName evidence="5">Deoxyuridine 5'-triphosphate nucleotidohydrolase</fullName>
        <shortName evidence="5">dUTPase</shortName>
        <ecNumber evidence="5">3.6.1.23</ecNumber>
    </recommendedName>
    <alternativeName>
        <fullName evidence="5">dUTP pyrophosphatase</fullName>
    </alternativeName>
</protein>
<dbReference type="GO" id="GO:0006226">
    <property type="term" value="P:dUMP biosynthetic process"/>
    <property type="evidence" value="ECO:0000318"/>
    <property type="project" value="GO_Central"/>
</dbReference>
<dbReference type="Gene3D" id="2.70.40.10">
    <property type="match status" value="1"/>
</dbReference>
<keyword evidence="5" id="KW-0460">Magnesium</keyword>
<feature type="domain" description="dUTPase-like" evidence="6">
    <location>
        <begin position="10"/>
        <end position="138"/>
    </location>
</feature>
<evidence type="ECO:0000256" key="4">
    <source>
        <dbReference type="ARBA" id="ARBA00023080"/>
    </source>
</evidence>
<dbReference type="VEuPathDB" id="AmoebaDB:DICPUDRAFT_56203"/>
<dbReference type="Proteomes" id="UP000001064">
    <property type="component" value="Unassembled WGS sequence"/>
</dbReference>
<dbReference type="GO" id="GO:0000287">
    <property type="term" value="F:magnesium ion binding"/>
    <property type="evidence" value="ECO:0000318"/>
    <property type="project" value="GO_Central"/>
</dbReference>
<sequence length="139" mass="14847">MLKVKTLSKNATEPKRATENAAGYDLSSAKNLIVPAGGTALVQTDIKMAIPKGSYGRVIPLINLFLNFSISIGGGVIDSDYRGNVGVIFTNNSKNDFKINVGDKIAYIIFQKIETPPVVVVDVLDRTERNDGGFGSTGI</sequence>
<dbReference type="Pfam" id="PF00692">
    <property type="entry name" value="dUTPase"/>
    <property type="match status" value="1"/>
</dbReference>
<dbReference type="KEGG" id="dpp:DICPUDRAFT_56203"/>
<gene>
    <name evidence="7" type="ORF">DICPUDRAFT_56203</name>
</gene>
<dbReference type="GeneID" id="10502800"/>
<dbReference type="SUPFAM" id="SSF51283">
    <property type="entry name" value="dUTPase-like"/>
    <property type="match status" value="1"/>
</dbReference>
<reference evidence="8" key="1">
    <citation type="journal article" date="2011" name="Genome Biol.">
        <title>Comparative genomics of the social amoebae Dictyostelium discoideum and Dictyostelium purpureum.</title>
        <authorList>
            <consortium name="US DOE Joint Genome Institute (JGI-PGF)"/>
            <person name="Sucgang R."/>
            <person name="Kuo A."/>
            <person name="Tian X."/>
            <person name="Salerno W."/>
            <person name="Parikh A."/>
            <person name="Feasley C.L."/>
            <person name="Dalin E."/>
            <person name="Tu H."/>
            <person name="Huang E."/>
            <person name="Barry K."/>
            <person name="Lindquist E."/>
            <person name="Shapiro H."/>
            <person name="Bruce D."/>
            <person name="Schmutz J."/>
            <person name="Salamov A."/>
            <person name="Fey P."/>
            <person name="Gaudet P."/>
            <person name="Anjard C."/>
            <person name="Babu M.M."/>
            <person name="Basu S."/>
            <person name="Bushmanova Y."/>
            <person name="van der Wel H."/>
            <person name="Katoh-Kurasawa M."/>
            <person name="Dinh C."/>
            <person name="Coutinho P.M."/>
            <person name="Saito T."/>
            <person name="Elias M."/>
            <person name="Schaap P."/>
            <person name="Kay R.R."/>
            <person name="Henrissat B."/>
            <person name="Eichinger L."/>
            <person name="Rivero F."/>
            <person name="Putnam N.H."/>
            <person name="West C.M."/>
            <person name="Loomis W.F."/>
            <person name="Chisholm R.L."/>
            <person name="Shaulsky G."/>
            <person name="Strassmann J.E."/>
            <person name="Queller D.C."/>
            <person name="Kuspa A."/>
            <person name="Grigoriev I.V."/>
        </authorList>
    </citation>
    <scope>NUCLEOTIDE SEQUENCE [LARGE SCALE GENOMIC DNA]</scope>
    <source>
        <strain evidence="8">QSDP1</strain>
    </source>
</reference>
<dbReference type="CDD" id="cd07557">
    <property type="entry name" value="trimeric_dUTPase"/>
    <property type="match status" value="1"/>
</dbReference>
<dbReference type="eggNOG" id="KOG3370">
    <property type="taxonomic scope" value="Eukaryota"/>
</dbReference>
<organism evidence="7 8">
    <name type="scientific">Dictyostelium purpureum</name>
    <name type="common">Slime mold</name>
    <dbReference type="NCBI Taxonomy" id="5786"/>
    <lineage>
        <taxon>Eukaryota</taxon>
        <taxon>Amoebozoa</taxon>
        <taxon>Evosea</taxon>
        <taxon>Eumycetozoa</taxon>
        <taxon>Dictyostelia</taxon>
        <taxon>Dictyosteliales</taxon>
        <taxon>Dictyosteliaceae</taxon>
        <taxon>Dictyostelium</taxon>
    </lineage>
</organism>
<comment type="catalytic activity">
    <reaction evidence="5">
        <text>dUTP + H2O = dUMP + diphosphate + H(+)</text>
        <dbReference type="Rhea" id="RHEA:10248"/>
        <dbReference type="ChEBI" id="CHEBI:15377"/>
        <dbReference type="ChEBI" id="CHEBI:15378"/>
        <dbReference type="ChEBI" id="CHEBI:33019"/>
        <dbReference type="ChEBI" id="CHEBI:61555"/>
        <dbReference type="ChEBI" id="CHEBI:246422"/>
        <dbReference type="EC" id="3.6.1.23"/>
    </reaction>
</comment>
<accession>F0ZQA7</accession>
<dbReference type="InterPro" id="IPR033704">
    <property type="entry name" value="dUTPase_trimeric"/>
</dbReference>
<keyword evidence="4 5" id="KW-0546">Nucleotide metabolism</keyword>
<dbReference type="InterPro" id="IPR029054">
    <property type="entry name" value="dUTPase-like"/>
</dbReference>
<evidence type="ECO:0000256" key="3">
    <source>
        <dbReference type="ARBA" id="ARBA00022801"/>
    </source>
</evidence>
<evidence type="ECO:0000259" key="6">
    <source>
        <dbReference type="Pfam" id="PF00692"/>
    </source>
</evidence>
<dbReference type="EMBL" id="GL871122">
    <property type="protein sequence ID" value="EGC33857.1"/>
    <property type="molecule type" value="Genomic_DNA"/>
</dbReference>
<dbReference type="InterPro" id="IPR008181">
    <property type="entry name" value="dUTPase"/>
</dbReference>
<comment type="pathway">
    <text evidence="1 5">Pyrimidine metabolism; dUMP biosynthesis; dUMP from dCTP (dUTP route): step 2/2.</text>
</comment>
<evidence type="ECO:0000256" key="2">
    <source>
        <dbReference type="ARBA" id="ARBA00006581"/>
    </source>
</evidence>
<dbReference type="PANTHER" id="PTHR11241:SF0">
    <property type="entry name" value="DEOXYURIDINE 5'-TRIPHOSPHATE NUCLEOTIDOHYDROLASE"/>
    <property type="match status" value="1"/>
</dbReference>
<comment type="function">
    <text evidence="5">Involved in nucleotide metabolism via production of dUMP, the immediate precursor of thymidine nucleotides, and decreases the intracellular concentration of dUTP so that uracil cannot be incorporated into DNA.</text>
</comment>
<dbReference type="OrthoDB" id="10261072at2759"/>
<dbReference type="InterPro" id="IPR036157">
    <property type="entry name" value="dUTPase-like_sf"/>
</dbReference>
<dbReference type="PANTHER" id="PTHR11241">
    <property type="entry name" value="DEOXYURIDINE 5'-TRIPHOSPHATE NUCLEOTIDOHYDROLASE"/>
    <property type="match status" value="1"/>
</dbReference>
<proteinExistence type="inferred from homology"/>
<dbReference type="NCBIfam" id="TIGR00576">
    <property type="entry name" value="dut"/>
    <property type="match status" value="1"/>
</dbReference>
<comment type="similarity">
    <text evidence="2 5">Belongs to the dUTPase family.</text>
</comment>
<dbReference type="RefSeq" id="XP_003289595.1">
    <property type="nucleotide sequence ID" value="XM_003289547.1"/>
</dbReference>
<evidence type="ECO:0000256" key="5">
    <source>
        <dbReference type="RuleBase" id="RU367024"/>
    </source>
</evidence>
<keyword evidence="8" id="KW-1185">Reference proteome</keyword>
<keyword evidence="3 5" id="KW-0378">Hydrolase</keyword>
<dbReference type="InParanoid" id="F0ZQA7"/>
<evidence type="ECO:0000313" key="7">
    <source>
        <dbReference type="EMBL" id="EGC33857.1"/>
    </source>
</evidence>
<comment type="cofactor">
    <cofactor evidence="5">
        <name>Mg(2+)</name>
        <dbReference type="ChEBI" id="CHEBI:18420"/>
    </cofactor>
</comment>
<name>F0ZQA7_DICPU</name>
<evidence type="ECO:0000256" key="1">
    <source>
        <dbReference type="ARBA" id="ARBA00005142"/>
    </source>
</evidence>
<dbReference type="EC" id="3.6.1.23" evidence="5"/>
<dbReference type="UniPathway" id="UPA00610">
    <property type="reaction ID" value="UER00666"/>
</dbReference>
<dbReference type="GO" id="GO:0004170">
    <property type="term" value="F:dUTP diphosphatase activity"/>
    <property type="evidence" value="ECO:0000318"/>
    <property type="project" value="GO_Central"/>
</dbReference>
<dbReference type="STRING" id="5786.F0ZQA7"/>
<dbReference type="OMA" id="GREFHTQ"/>